<evidence type="ECO:0008006" key="4">
    <source>
        <dbReference type="Google" id="ProtNLM"/>
    </source>
</evidence>
<dbReference type="OrthoDB" id="283083at2"/>
<dbReference type="AlphaFoldDB" id="A0A066UXV7"/>
<gene>
    <name evidence="2" type="ORF">VFDL14_17720</name>
</gene>
<accession>A0A066UXV7</accession>
<keyword evidence="1" id="KW-1133">Transmembrane helix</keyword>
<keyword evidence="1" id="KW-0472">Membrane</keyword>
<reference evidence="2 3" key="1">
    <citation type="submission" date="2014-02" db="EMBL/GenBank/DDBJ databases">
        <title>Vibrio fortis Dalian14 Genome Sequencing.</title>
        <authorList>
            <person name="Wang Y."/>
            <person name="Song L."/>
            <person name="Liu G."/>
            <person name="Ding J."/>
        </authorList>
    </citation>
    <scope>NUCLEOTIDE SEQUENCE [LARGE SCALE GENOMIC DNA]</scope>
    <source>
        <strain evidence="2 3">Dalian14</strain>
    </source>
</reference>
<dbReference type="RefSeq" id="WP_032550496.1">
    <property type="nucleotide sequence ID" value="NZ_JFFR01000012.1"/>
</dbReference>
<keyword evidence="1" id="KW-0812">Transmembrane</keyword>
<evidence type="ECO:0000313" key="3">
    <source>
        <dbReference type="Proteomes" id="UP000027219"/>
    </source>
</evidence>
<dbReference type="InterPro" id="IPR025489">
    <property type="entry name" value="DUF4381"/>
</dbReference>
<dbReference type="Pfam" id="PF14316">
    <property type="entry name" value="DUF4381"/>
    <property type="match status" value="1"/>
</dbReference>
<dbReference type="STRING" id="212667.VFDL14_17720"/>
<organism evidence="2 3">
    <name type="scientific">Vibrio fortis</name>
    <dbReference type="NCBI Taxonomy" id="212667"/>
    <lineage>
        <taxon>Bacteria</taxon>
        <taxon>Pseudomonadati</taxon>
        <taxon>Pseudomonadota</taxon>
        <taxon>Gammaproteobacteria</taxon>
        <taxon>Vibrionales</taxon>
        <taxon>Vibrionaceae</taxon>
        <taxon>Vibrio</taxon>
    </lineage>
</organism>
<dbReference type="Proteomes" id="UP000027219">
    <property type="component" value="Unassembled WGS sequence"/>
</dbReference>
<evidence type="ECO:0000313" key="2">
    <source>
        <dbReference type="EMBL" id="KDN29088.1"/>
    </source>
</evidence>
<comment type="caution">
    <text evidence="2">The sequence shown here is derived from an EMBL/GenBank/DDBJ whole genome shotgun (WGS) entry which is preliminary data.</text>
</comment>
<evidence type="ECO:0000256" key="1">
    <source>
        <dbReference type="SAM" id="Phobius"/>
    </source>
</evidence>
<proteinExistence type="predicted"/>
<name>A0A066UXV7_9VIBR</name>
<feature type="transmembrane region" description="Helical" evidence="1">
    <location>
        <begin position="23"/>
        <end position="43"/>
    </location>
</feature>
<dbReference type="EMBL" id="JFFR01000012">
    <property type="protein sequence ID" value="KDN29088.1"/>
    <property type="molecule type" value="Genomic_DNA"/>
</dbReference>
<keyword evidence="3" id="KW-1185">Reference proteome</keyword>
<sequence>MTPKLDLSPVITPEAPHWWPIAWGWWCLAIAVIALAVIGRMLYKKYKQERQVQNIALTKLTENSELSPAQALATVRQAAISYFPREAIASLQGEQWYQFLDAQIKSPRFVDHSEVWQRTLYQSEQAPIDPSTRSMLVDDCIYWVRHALPPKRVQL</sequence>
<protein>
    <recommendedName>
        <fullName evidence="4">DUF4381 domain-containing protein</fullName>
    </recommendedName>
</protein>